<feature type="domain" description="MaoC-like" evidence="1">
    <location>
        <begin position="21"/>
        <end position="120"/>
    </location>
</feature>
<dbReference type="Pfam" id="PF01575">
    <property type="entry name" value="MaoC_dehydratas"/>
    <property type="match status" value="1"/>
</dbReference>
<dbReference type="AlphaFoldDB" id="A0A8J7UMH5"/>
<dbReference type="GO" id="GO:0006633">
    <property type="term" value="P:fatty acid biosynthetic process"/>
    <property type="evidence" value="ECO:0007669"/>
    <property type="project" value="TreeGrafter"/>
</dbReference>
<gene>
    <name evidence="2" type="ORF">J5Y06_17050</name>
</gene>
<keyword evidence="3" id="KW-1185">Reference proteome</keyword>
<sequence length="141" mass="14954">MSADISKGAGQLSAKLPVIVRPVDQARIDRYAAASHDFNPIHVDPEFSKTGPFGRPIGHGLMTLAFVSQMLNEWSDGAFDACGEIDITFIAPVFAGDVVEVTGEIEGKVERDGEDCLRVKLLVSAGGRQILAGYAIQPVGA</sequence>
<dbReference type="CDD" id="cd03441">
    <property type="entry name" value="R_hydratase_like"/>
    <property type="match status" value="1"/>
</dbReference>
<dbReference type="InterPro" id="IPR002539">
    <property type="entry name" value="MaoC-like_dom"/>
</dbReference>
<name>A0A8J7UMH5_9HYPH</name>
<dbReference type="SUPFAM" id="SSF54637">
    <property type="entry name" value="Thioesterase/thiol ester dehydrase-isomerase"/>
    <property type="match status" value="1"/>
</dbReference>
<comment type="caution">
    <text evidence="2">The sequence shown here is derived from an EMBL/GenBank/DDBJ whole genome shotgun (WGS) entry which is preliminary data.</text>
</comment>
<dbReference type="InterPro" id="IPR029069">
    <property type="entry name" value="HotDog_dom_sf"/>
</dbReference>
<dbReference type="InterPro" id="IPR050965">
    <property type="entry name" value="UPF0336/Enoyl-CoA_hydratase"/>
</dbReference>
<accession>A0A8J7UMH5</accession>
<protein>
    <submittedName>
        <fullName evidence="2">MaoC family dehydratase</fullName>
    </submittedName>
</protein>
<organism evidence="2 3">
    <name type="scientific">Tianweitania sediminis</name>
    <dbReference type="NCBI Taxonomy" id="1502156"/>
    <lineage>
        <taxon>Bacteria</taxon>
        <taxon>Pseudomonadati</taxon>
        <taxon>Pseudomonadota</taxon>
        <taxon>Alphaproteobacteria</taxon>
        <taxon>Hyphomicrobiales</taxon>
        <taxon>Phyllobacteriaceae</taxon>
        <taxon>Tianweitania</taxon>
    </lineage>
</organism>
<dbReference type="EMBL" id="JAGIYY010000007">
    <property type="protein sequence ID" value="MBP0440362.1"/>
    <property type="molecule type" value="Genomic_DNA"/>
</dbReference>
<reference evidence="2" key="1">
    <citation type="submission" date="2021-03" db="EMBL/GenBank/DDBJ databases">
        <title>Genome sequencing and assembly of Tianweitania sediminis.</title>
        <authorList>
            <person name="Chhetri G."/>
        </authorList>
    </citation>
    <scope>NUCLEOTIDE SEQUENCE</scope>
    <source>
        <strain evidence="2">Z8</strain>
    </source>
</reference>
<evidence type="ECO:0000313" key="3">
    <source>
        <dbReference type="Proteomes" id="UP000666240"/>
    </source>
</evidence>
<dbReference type="RefSeq" id="WP_209336394.1">
    <property type="nucleotide sequence ID" value="NZ_JAGIYY010000007.1"/>
</dbReference>
<dbReference type="Proteomes" id="UP000666240">
    <property type="component" value="Unassembled WGS sequence"/>
</dbReference>
<evidence type="ECO:0000259" key="1">
    <source>
        <dbReference type="Pfam" id="PF01575"/>
    </source>
</evidence>
<dbReference type="PANTHER" id="PTHR43437">
    <property type="entry name" value="HYDROXYACYL-THIOESTER DEHYDRATASE TYPE 2, MITOCHONDRIAL-RELATED"/>
    <property type="match status" value="1"/>
</dbReference>
<dbReference type="GO" id="GO:0019171">
    <property type="term" value="F:(3R)-hydroxyacyl-[acyl-carrier-protein] dehydratase activity"/>
    <property type="evidence" value="ECO:0007669"/>
    <property type="project" value="TreeGrafter"/>
</dbReference>
<proteinExistence type="predicted"/>
<dbReference type="PANTHER" id="PTHR43437:SF3">
    <property type="entry name" value="HYDROXYACYL-THIOESTER DEHYDRATASE TYPE 2, MITOCHONDRIAL"/>
    <property type="match status" value="1"/>
</dbReference>
<dbReference type="Gene3D" id="3.10.129.10">
    <property type="entry name" value="Hotdog Thioesterase"/>
    <property type="match status" value="1"/>
</dbReference>
<evidence type="ECO:0000313" key="2">
    <source>
        <dbReference type="EMBL" id="MBP0440362.1"/>
    </source>
</evidence>